<dbReference type="EMBL" id="CAJVQB010049610">
    <property type="protein sequence ID" value="CAG8834551.1"/>
    <property type="molecule type" value="Genomic_DNA"/>
</dbReference>
<evidence type="ECO:0000313" key="2">
    <source>
        <dbReference type="EMBL" id="CAG8834551.1"/>
    </source>
</evidence>
<feature type="non-terminal residue" evidence="2">
    <location>
        <position position="1"/>
    </location>
</feature>
<feature type="region of interest" description="Disordered" evidence="1">
    <location>
        <begin position="42"/>
        <end position="64"/>
    </location>
</feature>
<protein>
    <submittedName>
        <fullName evidence="2">22651_t:CDS:1</fullName>
    </submittedName>
</protein>
<evidence type="ECO:0000256" key="1">
    <source>
        <dbReference type="SAM" id="MobiDB-lite"/>
    </source>
</evidence>
<reference evidence="2 3" key="1">
    <citation type="submission" date="2021-06" db="EMBL/GenBank/DDBJ databases">
        <authorList>
            <person name="Kallberg Y."/>
            <person name="Tangrot J."/>
            <person name="Rosling A."/>
        </authorList>
    </citation>
    <scope>NUCLEOTIDE SEQUENCE [LARGE SCALE GENOMIC DNA]</scope>
    <source>
        <strain evidence="2 3">120-4 pot B 10/14</strain>
    </source>
</reference>
<feature type="region of interest" description="Disordered" evidence="1">
    <location>
        <begin position="204"/>
        <end position="230"/>
    </location>
</feature>
<evidence type="ECO:0000313" key="3">
    <source>
        <dbReference type="Proteomes" id="UP000789901"/>
    </source>
</evidence>
<feature type="compositionally biased region" description="Basic and acidic residues" evidence="1">
    <location>
        <begin position="47"/>
        <end position="64"/>
    </location>
</feature>
<name>A0ABN7WLP2_GIGMA</name>
<accession>A0ABN7WLP2</accession>
<dbReference type="Proteomes" id="UP000789901">
    <property type="component" value="Unassembled WGS sequence"/>
</dbReference>
<proteinExistence type="predicted"/>
<feature type="compositionally biased region" description="Basic and acidic residues" evidence="1">
    <location>
        <begin position="220"/>
        <end position="230"/>
    </location>
</feature>
<organism evidence="2 3">
    <name type="scientific">Gigaspora margarita</name>
    <dbReference type="NCBI Taxonomy" id="4874"/>
    <lineage>
        <taxon>Eukaryota</taxon>
        <taxon>Fungi</taxon>
        <taxon>Fungi incertae sedis</taxon>
        <taxon>Mucoromycota</taxon>
        <taxon>Glomeromycotina</taxon>
        <taxon>Glomeromycetes</taxon>
        <taxon>Diversisporales</taxon>
        <taxon>Gigasporaceae</taxon>
        <taxon>Gigaspora</taxon>
    </lineage>
</organism>
<comment type="caution">
    <text evidence="2">The sequence shown here is derived from an EMBL/GenBank/DDBJ whole genome shotgun (WGS) entry which is preliminary data.</text>
</comment>
<gene>
    <name evidence="2" type="ORF">GMARGA_LOCUS32117</name>
</gene>
<sequence>SKKVYKNTILHINKKSYNNNCVENNNDNNSFHKEIDDNNLEKGGNNCEKRDDYNSHAKKDNNRLDDYDYAKKRNDYDHVERDDYNDYEKRDNYYNSKEIDSDNSYSSDINIDNKLSTKDKGIMTITKEIQKISLYPTTELFKDHLESYVDNVPEIKTNAGTKIAKWKKNPHVSEAYDKLWEVDDNNLTTINTISSKNDIVNIQDDSRDESNAIDYNDNNIEEHSENDTDE</sequence>
<feature type="non-terminal residue" evidence="2">
    <location>
        <position position="230"/>
    </location>
</feature>
<keyword evidence="3" id="KW-1185">Reference proteome</keyword>